<comment type="caution">
    <text evidence="3">The sequence shown here is derived from an EMBL/GenBank/DDBJ whole genome shotgun (WGS) entry which is preliminary data.</text>
</comment>
<accession>A0AAU9RFJ0</accession>
<dbReference type="EMBL" id="CAJVSB020000061">
    <property type="protein sequence ID" value="CAH2041020.1"/>
    <property type="molecule type" value="Genomic_DNA"/>
</dbReference>
<proteinExistence type="predicted"/>
<feature type="transmembrane region" description="Helical" evidence="2">
    <location>
        <begin position="218"/>
        <end position="241"/>
    </location>
</feature>
<feature type="transmembrane region" description="Helical" evidence="2">
    <location>
        <begin position="192"/>
        <end position="212"/>
    </location>
</feature>
<name>A0AAU9RFJ0_THLAR</name>
<evidence type="ECO:0000313" key="3">
    <source>
        <dbReference type="EMBL" id="CAH2041020.1"/>
    </source>
</evidence>
<keyword evidence="2" id="KW-0812">Transmembrane</keyword>
<reference evidence="3 4" key="1">
    <citation type="submission" date="2022-03" db="EMBL/GenBank/DDBJ databases">
        <authorList>
            <person name="Nunn A."/>
            <person name="Chopra R."/>
            <person name="Nunn A."/>
            <person name="Contreras Garrido A."/>
        </authorList>
    </citation>
    <scope>NUCLEOTIDE SEQUENCE [LARGE SCALE GENOMIC DNA]</scope>
</reference>
<feature type="non-terminal residue" evidence="3">
    <location>
        <position position="343"/>
    </location>
</feature>
<feature type="region of interest" description="Disordered" evidence="1">
    <location>
        <begin position="1"/>
        <end position="111"/>
    </location>
</feature>
<sequence length="343" mass="38581">MANGPPSKMSSESKASDRQHQNVKFARRTSSGRIVSLSRDDDIESTQENDYINYTVMLPPTPDNQPGSARDKPDGPGPYGSTSRFGAEAQRGEGESVGSGRGVGNASGKVDRRMSLMKNNNKSMLLRSQTQDWDHNRWLFETKGRYGIGNAYWQNDENSYDDTGVTMSDFMDKPWKPLTRKVKIPGGVISPYRLLIVVRLVVLIFFLVWRIQNPNPEAMWLWGLSVVCECWFAFSWLLDILPKFNPIHRQTDLGALKEKFETPSPSNPLGRSDLPGIDLFVSTADPRKNPLWSLLTPSFPSSPLITQSRRSLATYPTMVPLSSPLRPWPRLSNLPRSLLTIPK</sequence>
<keyword evidence="2" id="KW-1133">Transmembrane helix</keyword>
<keyword evidence="2" id="KW-0472">Membrane</keyword>
<evidence type="ECO:0000256" key="2">
    <source>
        <dbReference type="SAM" id="Phobius"/>
    </source>
</evidence>
<dbReference type="AlphaFoldDB" id="A0AAU9RFJ0"/>
<dbReference type="Proteomes" id="UP000836841">
    <property type="component" value="Unassembled WGS sequence"/>
</dbReference>
<evidence type="ECO:0000256" key="1">
    <source>
        <dbReference type="SAM" id="MobiDB-lite"/>
    </source>
</evidence>
<feature type="compositionally biased region" description="Gly residues" evidence="1">
    <location>
        <begin position="95"/>
        <end position="105"/>
    </location>
</feature>
<dbReference type="PANTHER" id="PTHR13301">
    <property type="entry name" value="X-BOX TRANSCRIPTION FACTOR-RELATED"/>
    <property type="match status" value="1"/>
</dbReference>
<keyword evidence="4" id="KW-1185">Reference proteome</keyword>
<organism evidence="3 4">
    <name type="scientific">Thlaspi arvense</name>
    <name type="common">Field penny-cress</name>
    <dbReference type="NCBI Taxonomy" id="13288"/>
    <lineage>
        <taxon>Eukaryota</taxon>
        <taxon>Viridiplantae</taxon>
        <taxon>Streptophyta</taxon>
        <taxon>Embryophyta</taxon>
        <taxon>Tracheophyta</taxon>
        <taxon>Spermatophyta</taxon>
        <taxon>Magnoliopsida</taxon>
        <taxon>eudicotyledons</taxon>
        <taxon>Gunneridae</taxon>
        <taxon>Pentapetalae</taxon>
        <taxon>rosids</taxon>
        <taxon>malvids</taxon>
        <taxon>Brassicales</taxon>
        <taxon>Brassicaceae</taxon>
        <taxon>Thlaspideae</taxon>
        <taxon>Thlaspi</taxon>
    </lineage>
</organism>
<protein>
    <recommendedName>
        <fullName evidence="5">Cellulose synthase-like protein D1</fullName>
    </recommendedName>
</protein>
<gene>
    <name evidence="3" type="ORF">TAV2_LOCUS4322</name>
</gene>
<evidence type="ECO:0008006" key="5">
    <source>
        <dbReference type="Google" id="ProtNLM"/>
    </source>
</evidence>
<evidence type="ECO:0000313" key="4">
    <source>
        <dbReference type="Proteomes" id="UP000836841"/>
    </source>
</evidence>